<feature type="compositionally biased region" description="Basic residues" evidence="1">
    <location>
        <begin position="198"/>
        <end position="207"/>
    </location>
</feature>
<keyword evidence="2" id="KW-0732">Signal</keyword>
<feature type="region of interest" description="Disordered" evidence="1">
    <location>
        <begin position="733"/>
        <end position="766"/>
    </location>
</feature>
<dbReference type="Proteomes" id="UP000000437">
    <property type="component" value="Chromosome 11"/>
</dbReference>
<feature type="chain" id="PRO_5044283954" evidence="2">
    <location>
        <begin position="25"/>
        <end position="807"/>
    </location>
</feature>
<feature type="compositionally biased region" description="Polar residues" evidence="1">
    <location>
        <begin position="155"/>
        <end position="170"/>
    </location>
</feature>
<evidence type="ECO:0000256" key="1">
    <source>
        <dbReference type="SAM" id="MobiDB-lite"/>
    </source>
</evidence>
<reference evidence="4" key="1">
    <citation type="submission" date="2025-08" db="UniProtKB">
        <authorList>
            <consortium name="RefSeq"/>
        </authorList>
    </citation>
    <scope>IDENTIFICATION</scope>
    <source>
        <strain evidence="4">Tuebingen</strain>
        <tissue evidence="4">Fibroblasts and whole tissue</tissue>
    </source>
</reference>
<feature type="compositionally biased region" description="Polar residues" evidence="1">
    <location>
        <begin position="208"/>
        <end position="223"/>
    </location>
</feature>
<evidence type="ECO:0000256" key="2">
    <source>
        <dbReference type="SAM" id="SignalP"/>
    </source>
</evidence>
<feature type="compositionally biased region" description="Low complexity" evidence="1">
    <location>
        <begin position="348"/>
        <end position="359"/>
    </location>
</feature>
<dbReference type="GeneID" id="137496708"/>
<feature type="region of interest" description="Disordered" evidence="1">
    <location>
        <begin position="73"/>
        <end position="92"/>
    </location>
</feature>
<proteinExistence type="predicted"/>
<feature type="region of interest" description="Disordered" evidence="1">
    <location>
        <begin position="686"/>
        <end position="713"/>
    </location>
</feature>
<sequence>MWILNYCFAVLLALGACDVATVYAFSPVNMGAHPGPNNPSKNTIYSAAVKGGYDVGSYSSQAGSSGILMTVEKTGSDSSSRSQLQDSDVDSVGSGSLAYGTVGNAVEIGMSGYDASASTDVQGSEVISSSSVLMPLQQSSYSSNPVLLTVEVQTGPQSNSQQPASSGYMAQSSRLQLTQSSDQQLPQPSSQSAVHASRLPHKPHKPHQSGSRPVQNPILNSSMPLKPKKESASHPSLQILQYGNVPSSLAVASYELVSQSSGQAVTQPSDVQPPHIIDFSAVQPSSQVVQQAVDTSVAQASSQQLVQSSQSVSQSNDQQPLHGSYVFTAQPSGLTFLKPHKSRPQFGSKPPSSTSLHTPSLNFVAQSTSQIPVQTRNQFRPQPALQLPVQASYQSEAQSAFQMPGQTGYLSVPQIVKPAQFGYQSASQALVSKPVHPIYQSVAQPTAPQVGYQSVSQSNGKQLVQASYQLEAQPETISYRFVAEPSVQQPAEVSFSIAPPAPQPVQPNYQWVAQLGLHQPAHVGFFVAQPISQQAGQSTYEYVVERSGQPLFKPAHSHGLHQTGSKLYSCQELPQHGYQRRFQSPSSFLALDRHTKPVVQSSNQTPAKPNHHRPHTSTLQSILTPAHLLSSHQSLSRPVYMPQALVVKPVFTPQALPVEPMYQPVAQSSSESVSFAEYQISPVPGQIVSQPQMQPGSLSLTQSSSSSGMPLQSSFQPLVQSSYETVLQPGFQTTSELVPSSHQSTSSQALSGPEVSNHESVFQPVQPEFAIPQQVENKLVTGQNNPGHAQNGHSSQKLFRLLQQVKS</sequence>
<organism evidence="3 4">
    <name type="scientific">Danio rerio</name>
    <name type="common">Zebrafish</name>
    <name type="synonym">Brachydanio rerio</name>
    <dbReference type="NCBI Taxonomy" id="7955"/>
    <lineage>
        <taxon>Eukaryota</taxon>
        <taxon>Metazoa</taxon>
        <taxon>Chordata</taxon>
        <taxon>Craniata</taxon>
        <taxon>Vertebrata</taxon>
        <taxon>Euteleostomi</taxon>
        <taxon>Actinopterygii</taxon>
        <taxon>Neopterygii</taxon>
        <taxon>Teleostei</taxon>
        <taxon>Ostariophysi</taxon>
        <taxon>Cypriniformes</taxon>
        <taxon>Danionidae</taxon>
        <taxon>Danioninae</taxon>
        <taxon>Danio</taxon>
    </lineage>
</organism>
<dbReference type="AlphaFoldDB" id="A0AB32U3K1"/>
<feature type="compositionally biased region" description="Low complexity" evidence="1">
    <location>
        <begin position="694"/>
        <end position="713"/>
    </location>
</feature>
<accession>A0AB32U3K1</accession>
<evidence type="ECO:0000313" key="3">
    <source>
        <dbReference type="Proteomes" id="UP000000437"/>
    </source>
</evidence>
<keyword evidence="3" id="KW-1185">Reference proteome</keyword>
<feature type="compositionally biased region" description="Low complexity" evidence="1">
    <location>
        <begin position="740"/>
        <end position="751"/>
    </location>
</feature>
<feature type="compositionally biased region" description="Low complexity" evidence="1">
    <location>
        <begin position="76"/>
        <end position="92"/>
    </location>
</feature>
<evidence type="ECO:0000313" key="4">
    <source>
        <dbReference type="RefSeq" id="XP_068080459.1"/>
    </source>
</evidence>
<feature type="region of interest" description="Disordered" evidence="1">
    <location>
        <begin position="337"/>
        <end position="359"/>
    </location>
</feature>
<feature type="signal peptide" evidence="2">
    <location>
        <begin position="1"/>
        <end position="24"/>
    </location>
</feature>
<feature type="region of interest" description="Disordered" evidence="1">
    <location>
        <begin position="597"/>
        <end position="618"/>
    </location>
</feature>
<feature type="compositionally biased region" description="Polar residues" evidence="1">
    <location>
        <begin position="598"/>
        <end position="607"/>
    </location>
</feature>
<dbReference type="KEGG" id="dre:137496708"/>
<feature type="region of interest" description="Disordered" evidence="1">
    <location>
        <begin position="155"/>
        <end position="234"/>
    </location>
</feature>
<feature type="compositionally biased region" description="Low complexity" evidence="1">
    <location>
        <begin position="171"/>
        <end position="192"/>
    </location>
</feature>
<protein>
    <submittedName>
        <fullName evidence="4">Uncharacterized protein isoform X1</fullName>
    </submittedName>
</protein>
<gene>
    <name evidence="4" type="primary">LOC137496708</name>
</gene>
<dbReference type="RefSeq" id="XP_068080459.1">
    <property type="nucleotide sequence ID" value="XM_068224358.1"/>
</dbReference>
<name>A0AB32U3K1_DANRE</name>